<evidence type="ECO:0000256" key="1">
    <source>
        <dbReference type="SAM" id="MobiDB-lite"/>
    </source>
</evidence>
<feature type="compositionally biased region" description="Basic and acidic residues" evidence="1">
    <location>
        <begin position="57"/>
        <end position="70"/>
    </location>
</feature>
<comment type="caution">
    <text evidence="3">The sequence shown here is derived from an EMBL/GenBank/DDBJ whole genome shotgun (WGS) entry which is preliminary data.</text>
</comment>
<evidence type="ECO:0000313" key="4">
    <source>
        <dbReference type="Proteomes" id="UP000198211"/>
    </source>
</evidence>
<dbReference type="EMBL" id="NBNE01007738">
    <property type="protein sequence ID" value="OWZ00291.1"/>
    <property type="molecule type" value="Genomic_DNA"/>
</dbReference>
<evidence type="ECO:0000313" key="3">
    <source>
        <dbReference type="EMBL" id="OWZ00291.1"/>
    </source>
</evidence>
<proteinExistence type="predicted"/>
<gene>
    <name evidence="3" type="ORF">PHMEG_00028551</name>
</gene>
<feature type="signal peptide" evidence="2">
    <location>
        <begin position="1"/>
        <end position="20"/>
    </location>
</feature>
<reference evidence="4" key="1">
    <citation type="submission" date="2017-03" db="EMBL/GenBank/DDBJ databases">
        <title>Phytopthora megakarya and P. palmivora, two closely related causual agents of cacao black pod achieved similar genome size and gene model numbers by different mechanisms.</title>
        <authorList>
            <person name="Ali S."/>
            <person name="Shao J."/>
            <person name="Larry D.J."/>
            <person name="Kronmiller B."/>
            <person name="Shen D."/>
            <person name="Strem M.D."/>
            <person name="Melnick R.L."/>
            <person name="Guiltinan M.J."/>
            <person name="Tyler B.M."/>
            <person name="Meinhardt L.W."/>
            <person name="Bailey B.A."/>
        </authorList>
    </citation>
    <scope>NUCLEOTIDE SEQUENCE [LARGE SCALE GENOMIC DNA]</scope>
    <source>
        <strain evidence="4">zdho120</strain>
    </source>
</reference>
<dbReference type="AlphaFoldDB" id="A0A225V483"/>
<dbReference type="Proteomes" id="UP000198211">
    <property type="component" value="Unassembled WGS sequence"/>
</dbReference>
<evidence type="ECO:0000256" key="2">
    <source>
        <dbReference type="SAM" id="SignalP"/>
    </source>
</evidence>
<feature type="compositionally biased region" description="Polar residues" evidence="1">
    <location>
        <begin position="25"/>
        <end position="45"/>
    </location>
</feature>
<sequence>MRFHFLVVCMIIALLAVADAKLDSNSTGQESTASDSLSKSRTLASENYEPRISQPRRNKDVNTRDTEERGPNVDHWIQDVIHAITMKTKWKLDFLSLKSNNQDAVTVGKTWGVIKNGIVNKGHPNYPKLEAYRAFLSK</sequence>
<keyword evidence="2" id="KW-0732">Signal</keyword>
<keyword evidence="4" id="KW-1185">Reference proteome</keyword>
<feature type="chain" id="PRO_5012126779" description="RxLR effector protein" evidence="2">
    <location>
        <begin position="21"/>
        <end position="138"/>
    </location>
</feature>
<name>A0A225V483_9STRA</name>
<evidence type="ECO:0008006" key="5">
    <source>
        <dbReference type="Google" id="ProtNLM"/>
    </source>
</evidence>
<feature type="region of interest" description="Disordered" evidence="1">
    <location>
        <begin position="25"/>
        <end position="70"/>
    </location>
</feature>
<organism evidence="3 4">
    <name type="scientific">Phytophthora megakarya</name>
    <dbReference type="NCBI Taxonomy" id="4795"/>
    <lineage>
        <taxon>Eukaryota</taxon>
        <taxon>Sar</taxon>
        <taxon>Stramenopiles</taxon>
        <taxon>Oomycota</taxon>
        <taxon>Peronosporomycetes</taxon>
        <taxon>Peronosporales</taxon>
        <taxon>Peronosporaceae</taxon>
        <taxon>Phytophthora</taxon>
    </lineage>
</organism>
<dbReference type="OrthoDB" id="106321at2759"/>
<accession>A0A225V483</accession>
<protein>
    <recommendedName>
        <fullName evidence="5">RxLR effector protein</fullName>
    </recommendedName>
</protein>